<feature type="domain" description="Penicillin-binding protein transpeptidase" evidence="12">
    <location>
        <begin position="298"/>
        <end position="511"/>
    </location>
</feature>
<evidence type="ECO:0000256" key="5">
    <source>
        <dbReference type="ARBA" id="ARBA00022670"/>
    </source>
</evidence>
<reference evidence="15 16" key="1">
    <citation type="submission" date="2017-07" db="EMBL/GenBank/DDBJ databases">
        <title>Analysis of two Campylobacter avium genomes and identification of a novel hippuricase gene.</title>
        <authorList>
            <person name="Miller W.G."/>
            <person name="Chapman M.H."/>
            <person name="Yee E."/>
            <person name="Revez J."/>
            <person name="Bono J.L."/>
            <person name="Rossi M."/>
        </authorList>
    </citation>
    <scope>NUCLEOTIDE SEQUENCE [LARGE SCALE GENOMIC DNA]</scope>
    <source>
        <strain evidence="15 16">LMG 24591</strain>
    </source>
</reference>
<evidence type="ECO:0000256" key="3">
    <source>
        <dbReference type="ARBA" id="ARBA00007739"/>
    </source>
</evidence>
<proteinExistence type="inferred from homology"/>
<dbReference type="InterPro" id="IPR012338">
    <property type="entry name" value="Beta-lactam/transpept-like"/>
</dbReference>
<evidence type="ECO:0000256" key="2">
    <source>
        <dbReference type="ARBA" id="ARBA00007090"/>
    </source>
</evidence>
<feature type="domain" description="Glycosyl transferase family 51" evidence="13">
    <location>
        <begin position="51"/>
        <end position="222"/>
    </location>
</feature>
<comment type="pathway">
    <text evidence="1">Cell wall biogenesis; peptidoglycan biosynthesis.</text>
</comment>
<protein>
    <recommendedName>
        <fullName evidence="10">peptidoglycan glycosyltransferase</fullName>
        <ecNumber evidence="10">2.4.99.28</ecNumber>
    </recommendedName>
</protein>
<evidence type="ECO:0000259" key="12">
    <source>
        <dbReference type="Pfam" id="PF00905"/>
    </source>
</evidence>
<dbReference type="InterPro" id="IPR001264">
    <property type="entry name" value="Glyco_trans_51"/>
</dbReference>
<dbReference type="RefSeq" id="WP_094325885.1">
    <property type="nucleotide sequence ID" value="NZ_CP022347.1"/>
</dbReference>
<dbReference type="Pfam" id="PF00905">
    <property type="entry name" value="Transpeptidase"/>
    <property type="match status" value="1"/>
</dbReference>
<keyword evidence="5" id="KW-0645">Protease</keyword>
<dbReference type="AlphaFoldDB" id="A0A222MY58"/>
<dbReference type="SUPFAM" id="SSF56601">
    <property type="entry name" value="beta-lactamase/transpeptidase-like"/>
    <property type="match status" value="1"/>
</dbReference>
<evidence type="ECO:0000256" key="1">
    <source>
        <dbReference type="ARBA" id="ARBA00004752"/>
    </source>
</evidence>
<dbReference type="GO" id="GO:0009252">
    <property type="term" value="P:peptidoglycan biosynthetic process"/>
    <property type="evidence" value="ECO:0007669"/>
    <property type="project" value="UniProtKB-UniPathway"/>
</dbReference>
<dbReference type="GO" id="GO:0008658">
    <property type="term" value="F:penicillin binding"/>
    <property type="evidence" value="ECO:0007669"/>
    <property type="project" value="InterPro"/>
</dbReference>
<dbReference type="EMBL" id="CP022347">
    <property type="protein sequence ID" value="ASQ31074.1"/>
    <property type="molecule type" value="Genomic_DNA"/>
</dbReference>
<dbReference type="EC" id="2.4.99.28" evidence="10"/>
<dbReference type="OrthoDB" id="9766909at2"/>
<dbReference type="NCBIfam" id="TIGR02073">
    <property type="entry name" value="PBP_1c"/>
    <property type="match status" value="1"/>
</dbReference>
<evidence type="ECO:0000256" key="11">
    <source>
        <dbReference type="ARBA" id="ARBA00049902"/>
    </source>
</evidence>
<accession>A0A222MY58</accession>
<comment type="similarity">
    <text evidence="3">In the N-terminal section; belongs to the glycosyltransferase 51 family.</text>
</comment>
<evidence type="ECO:0000256" key="4">
    <source>
        <dbReference type="ARBA" id="ARBA00022645"/>
    </source>
</evidence>
<evidence type="ECO:0000256" key="6">
    <source>
        <dbReference type="ARBA" id="ARBA00022676"/>
    </source>
</evidence>
<keyword evidence="8" id="KW-0378">Hydrolase</keyword>
<dbReference type="Gene3D" id="1.10.3810.10">
    <property type="entry name" value="Biosynthetic peptidoglycan transglycosylase-like"/>
    <property type="match status" value="1"/>
</dbReference>
<keyword evidence="6 15" id="KW-0328">Glycosyltransferase</keyword>
<evidence type="ECO:0000256" key="7">
    <source>
        <dbReference type="ARBA" id="ARBA00022679"/>
    </source>
</evidence>
<dbReference type="GO" id="GO:0008955">
    <property type="term" value="F:peptidoglycan glycosyltransferase activity"/>
    <property type="evidence" value="ECO:0007669"/>
    <property type="project" value="UniProtKB-EC"/>
</dbReference>
<evidence type="ECO:0000259" key="13">
    <source>
        <dbReference type="Pfam" id="PF00912"/>
    </source>
</evidence>
<dbReference type="Pfam" id="PF00912">
    <property type="entry name" value="Transgly"/>
    <property type="match status" value="1"/>
</dbReference>
<dbReference type="GO" id="GO:0004180">
    <property type="term" value="F:carboxypeptidase activity"/>
    <property type="evidence" value="ECO:0007669"/>
    <property type="project" value="UniProtKB-KW"/>
</dbReference>
<evidence type="ECO:0000313" key="16">
    <source>
        <dbReference type="Proteomes" id="UP000201169"/>
    </source>
</evidence>
<dbReference type="GO" id="GO:0030288">
    <property type="term" value="C:outer membrane-bounded periplasmic space"/>
    <property type="evidence" value="ECO:0007669"/>
    <property type="project" value="TreeGrafter"/>
</dbReference>
<comment type="catalytic activity">
    <reaction evidence="11">
        <text>[GlcNAc-(1-&gt;4)-Mur2Ac(oyl-L-Ala-gamma-D-Glu-L-Lys-D-Ala-D-Ala)](n)-di-trans,octa-cis-undecaprenyl diphosphate + beta-D-GlcNAc-(1-&gt;4)-Mur2Ac(oyl-L-Ala-gamma-D-Glu-L-Lys-D-Ala-D-Ala)-di-trans,octa-cis-undecaprenyl diphosphate = [GlcNAc-(1-&gt;4)-Mur2Ac(oyl-L-Ala-gamma-D-Glu-L-Lys-D-Ala-D-Ala)](n+1)-di-trans,octa-cis-undecaprenyl diphosphate + di-trans,octa-cis-undecaprenyl diphosphate + H(+)</text>
        <dbReference type="Rhea" id="RHEA:23708"/>
        <dbReference type="Rhea" id="RHEA-COMP:9602"/>
        <dbReference type="Rhea" id="RHEA-COMP:9603"/>
        <dbReference type="ChEBI" id="CHEBI:15378"/>
        <dbReference type="ChEBI" id="CHEBI:58405"/>
        <dbReference type="ChEBI" id="CHEBI:60033"/>
        <dbReference type="ChEBI" id="CHEBI:78435"/>
        <dbReference type="EC" id="2.4.99.28"/>
    </reaction>
</comment>
<evidence type="ECO:0000313" key="15">
    <source>
        <dbReference type="EMBL" id="ASQ31074.1"/>
    </source>
</evidence>
<sequence>MKGKILKSSIFIGLLLFLFLVFVFFSFDEKELLQTFNSRYSKVLYDKNKEILSAFINDDEQWHIRSDDIPSRLKTAVIEYEDKNFYSHFGVDFLAILRALKNNILTDKRSGASTISMQVVKLGSDNQRTYLNKVKEIIQSLALETKLTKDEILKLYLNNAPYGGNLVGFASAIRFYFDKNPKDLSWSEAAVLAVLPNSPGLISLEKNDDKLLLKRNALLKKLFLKGYMQEDIYKLSLLEPLPKFKPRRNLAPHLAQELLNSKQKELISSIDKSVQERFERKAKEYSIYLKQLGIQNLAILLLDTKTSKALAYVGSQDFYDTHLGQINGVVAKRSAGSTLKPFLYALAIDDGLIAPKSILLDVPTFFSNFNPQNANKKHYGLVSAKESLRRSLNVPFVALLKDYGYDKFFFKMKDFLNFEDEDYDKYGLSFILGTKEFSLEELTKLYLALGNYGMLGEISYKEQEQSPQKRQIFSQGSAYLTLEALNNLQRVGLEQYNKNNKIISWKTGTSYGRKDAWAIGTSVNYTLGVWVGNFSGEANANLYGVSIAGDLFFELLSLLDNTNLAFKKPDDLKLIKLDFLTGYRYDNKGAYIKDLYPKQAKVLRTSPFLKTFYEYEGEKITSLHSNFKDAQAVLRLDLPLNAVSFLKQERMSVKAFKSLEILYPTHNLNLILARDLNQKKGLVVKIANVKNDKLYYYLNENLIYEGYKNELELDLNPGTYKLYVVNQQGESDLRTFTVAR</sequence>
<keyword evidence="9" id="KW-0511">Multifunctional enzyme</keyword>
<dbReference type="PANTHER" id="PTHR32282">
    <property type="entry name" value="BINDING PROTEIN TRANSPEPTIDASE, PUTATIVE-RELATED"/>
    <property type="match status" value="1"/>
</dbReference>
<keyword evidence="4" id="KW-0121">Carboxypeptidase</keyword>
<dbReference type="KEGG" id="cavi:CAV_1464"/>
<keyword evidence="7 15" id="KW-0808">Transferase</keyword>
<keyword evidence="16" id="KW-1185">Reference proteome</keyword>
<evidence type="ECO:0000259" key="14">
    <source>
        <dbReference type="Pfam" id="PF06832"/>
    </source>
</evidence>
<name>A0A222MY58_9BACT</name>
<dbReference type="InterPro" id="IPR001460">
    <property type="entry name" value="PCN-bd_Tpept"/>
</dbReference>
<dbReference type="PANTHER" id="PTHR32282:SF15">
    <property type="entry name" value="PENICILLIN-BINDING PROTEIN 1C"/>
    <property type="match status" value="1"/>
</dbReference>
<dbReference type="InterPro" id="IPR036950">
    <property type="entry name" value="PBP_transglycosylase"/>
</dbReference>
<evidence type="ECO:0000256" key="10">
    <source>
        <dbReference type="ARBA" id="ARBA00044770"/>
    </source>
</evidence>
<dbReference type="InterPro" id="IPR023346">
    <property type="entry name" value="Lysozyme-like_dom_sf"/>
</dbReference>
<dbReference type="Gene3D" id="3.40.710.10">
    <property type="entry name" value="DD-peptidase/beta-lactamase superfamily"/>
    <property type="match status" value="1"/>
</dbReference>
<dbReference type="InterPro" id="IPR009647">
    <property type="entry name" value="PBP_C"/>
</dbReference>
<gene>
    <name evidence="15" type="primary">pbpB</name>
    <name evidence="15" type="ORF">CAV_1464</name>
</gene>
<dbReference type="InterPro" id="IPR011815">
    <property type="entry name" value="PBP_1c"/>
</dbReference>
<comment type="similarity">
    <text evidence="2">In the C-terminal section; belongs to the transpeptidase family.</text>
</comment>
<feature type="domain" description="Penicillin-binding C-terminal" evidence="14">
    <location>
        <begin position="656"/>
        <end position="732"/>
    </location>
</feature>
<evidence type="ECO:0000256" key="8">
    <source>
        <dbReference type="ARBA" id="ARBA00022801"/>
    </source>
</evidence>
<dbReference type="UniPathway" id="UPA00219"/>
<dbReference type="GO" id="GO:0006508">
    <property type="term" value="P:proteolysis"/>
    <property type="evidence" value="ECO:0007669"/>
    <property type="project" value="UniProtKB-KW"/>
</dbReference>
<dbReference type="Proteomes" id="UP000201169">
    <property type="component" value="Chromosome"/>
</dbReference>
<dbReference type="Pfam" id="PF06832">
    <property type="entry name" value="BiPBP_C"/>
    <property type="match status" value="1"/>
</dbReference>
<dbReference type="InterPro" id="IPR050396">
    <property type="entry name" value="Glycosyltr_51/Transpeptidase"/>
</dbReference>
<organism evidence="15 16">
    <name type="scientific">Campylobacter avium LMG 24591</name>
    <dbReference type="NCBI Taxonomy" id="522484"/>
    <lineage>
        <taxon>Bacteria</taxon>
        <taxon>Pseudomonadati</taxon>
        <taxon>Campylobacterota</taxon>
        <taxon>Epsilonproteobacteria</taxon>
        <taxon>Campylobacterales</taxon>
        <taxon>Campylobacteraceae</taxon>
        <taxon>Campylobacter</taxon>
    </lineage>
</organism>
<dbReference type="SUPFAM" id="SSF53955">
    <property type="entry name" value="Lysozyme-like"/>
    <property type="match status" value="1"/>
</dbReference>
<evidence type="ECO:0000256" key="9">
    <source>
        <dbReference type="ARBA" id="ARBA00023268"/>
    </source>
</evidence>